<name>A0A4W5LSD4_9TELE</name>
<dbReference type="AlphaFoldDB" id="A0A4W5LSD4"/>
<reference evidence="2" key="1">
    <citation type="submission" date="2018-06" db="EMBL/GenBank/DDBJ databases">
        <title>Genome assembly of Danube salmon.</title>
        <authorList>
            <person name="Macqueen D.J."/>
            <person name="Gundappa M.K."/>
        </authorList>
    </citation>
    <scope>NUCLEOTIDE SEQUENCE [LARGE SCALE GENOMIC DNA]</scope>
</reference>
<dbReference type="GO" id="GO:0006906">
    <property type="term" value="P:vesicle fusion"/>
    <property type="evidence" value="ECO:0007669"/>
    <property type="project" value="TreeGrafter"/>
</dbReference>
<accession>A0A4W5LSD4</accession>
<dbReference type="GO" id="GO:0005886">
    <property type="term" value="C:plasma membrane"/>
    <property type="evidence" value="ECO:0007669"/>
    <property type="project" value="TreeGrafter"/>
</dbReference>
<dbReference type="GO" id="GO:0000149">
    <property type="term" value="F:SNARE binding"/>
    <property type="evidence" value="ECO:0007669"/>
    <property type="project" value="TreeGrafter"/>
</dbReference>
<dbReference type="GO" id="GO:0005544">
    <property type="term" value="F:calcium-dependent phospholipid binding"/>
    <property type="evidence" value="ECO:0007669"/>
    <property type="project" value="TreeGrafter"/>
</dbReference>
<dbReference type="PANTHER" id="PTHR10024">
    <property type="entry name" value="SYNAPTOTAGMIN"/>
    <property type="match status" value="1"/>
</dbReference>
<sequence length="81" mass="8962">MQTFWKELKPCMDGAGRRGDLLVSLCYNPTANTITVNIIKARNLKAMDIGGTSGWYPLLLSSSRQNQAQDQTFLVGLNDVD</sequence>
<organism evidence="1 2">
    <name type="scientific">Hucho hucho</name>
    <name type="common">huchen</name>
    <dbReference type="NCBI Taxonomy" id="62062"/>
    <lineage>
        <taxon>Eukaryota</taxon>
        <taxon>Metazoa</taxon>
        <taxon>Chordata</taxon>
        <taxon>Craniata</taxon>
        <taxon>Vertebrata</taxon>
        <taxon>Euteleostomi</taxon>
        <taxon>Actinopterygii</taxon>
        <taxon>Neopterygii</taxon>
        <taxon>Teleostei</taxon>
        <taxon>Protacanthopterygii</taxon>
        <taxon>Salmoniformes</taxon>
        <taxon>Salmonidae</taxon>
        <taxon>Salmoninae</taxon>
        <taxon>Hucho</taxon>
    </lineage>
</organism>
<protein>
    <submittedName>
        <fullName evidence="1">Uncharacterized protein</fullName>
    </submittedName>
</protein>
<dbReference type="PANTHER" id="PTHR10024:SF344">
    <property type="entry name" value="SYNAPTOTAGMIN-7"/>
    <property type="match status" value="1"/>
</dbReference>
<dbReference type="PRINTS" id="PR00399">
    <property type="entry name" value="SYNAPTOTAGMN"/>
</dbReference>
<dbReference type="Proteomes" id="UP000314982">
    <property type="component" value="Unassembled WGS sequence"/>
</dbReference>
<dbReference type="InterPro" id="IPR001565">
    <property type="entry name" value="Synaptotagmin"/>
</dbReference>
<dbReference type="GO" id="GO:0048791">
    <property type="term" value="P:calcium ion-regulated exocytosis of neurotransmitter"/>
    <property type="evidence" value="ECO:0007669"/>
    <property type="project" value="TreeGrafter"/>
</dbReference>
<dbReference type="Ensembl" id="ENSHHUT00000029812.1">
    <property type="protein sequence ID" value="ENSHHUP00000028624.1"/>
    <property type="gene ID" value="ENSHHUG00000018261.1"/>
</dbReference>
<dbReference type="SUPFAM" id="SSF49562">
    <property type="entry name" value="C2 domain (Calcium/lipid-binding domain, CaLB)"/>
    <property type="match status" value="1"/>
</dbReference>
<reference evidence="1" key="3">
    <citation type="submission" date="2025-09" db="UniProtKB">
        <authorList>
            <consortium name="Ensembl"/>
        </authorList>
    </citation>
    <scope>IDENTIFICATION</scope>
</reference>
<dbReference type="GO" id="GO:0001786">
    <property type="term" value="F:phosphatidylserine binding"/>
    <property type="evidence" value="ECO:0007669"/>
    <property type="project" value="TreeGrafter"/>
</dbReference>
<evidence type="ECO:0000313" key="2">
    <source>
        <dbReference type="Proteomes" id="UP000314982"/>
    </source>
</evidence>
<dbReference type="STRING" id="62062.ENSHHUP00000028624"/>
<dbReference type="GO" id="GO:0030424">
    <property type="term" value="C:axon"/>
    <property type="evidence" value="ECO:0007669"/>
    <property type="project" value="TreeGrafter"/>
</dbReference>
<proteinExistence type="predicted"/>
<dbReference type="GO" id="GO:0005509">
    <property type="term" value="F:calcium ion binding"/>
    <property type="evidence" value="ECO:0007669"/>
    <property type="project" value="TreeGrafter"/>
</dbReference>
<dbReference type="GO" id="GO:0030276">
    <property type="term" value="F:clathrin binding"/>
    <property type="evidence" value="ECO:0007669"/>
    <property type="project" value="TreeGrafter"/>
</dbReference>
<evidence type="ECO:0000313" key="1">
    <source>
        <dbReference type="Ensembl" id="ENSHHUP00000028624.1"/>
    </source>
</evidence>
<dbReference type="InterPro" id="IPR035892">
    <property type="entry name" value="C2_domain_sf"/>
</dbReference>
<keyword evidence="2" id="KW-1185">Reference proteome</keyword>
<reference evidence="1" key="2">
    <citation type="submission" date="2025-08" db="UniProtKB">
        <authorList>
            <consortium name="Ensembl"/>
        </authorList>
    </citation>
    <scope>IDENTIFICATION</scope>
</reference>
<dbReference type="Gene3D" id="2.60.40.150">
    <property type="entry name" value="C2 domain"/>
    <property type="match status" value="1"/>
</dbReference>
<dbReference type="GO" id="GO:0008021">
    <property type="term" value="C:synaptic vesicle"/>
    <property type="evidence" value="ECO:0007669"/>
    <property type="project" value="TreeGrafter"/>
</dbReference>